<proteinExistence type="predicted"/>
<comment type="caution">
    <text evidence="1">The sequence shown here is derived from an EMBL/GenBank/DDBJ whole genome shotgun (WGS) entry which is preliminary data.</text>
</comment>
<organism evidence="1 2">
    <name type="scientific">Tolypothrix bouteillei VB521301</name>
    <dbReference type="NCBI Taxonomy" id="1479485"/>
    <lineage>
        <taxon>Bacteria</taxon>
        <taxon>Bacillati</taxon>
        <taxon>Cyanobacteriota</taxon>
        <taxon>Cyanophyceae</taxon>
        <taxon>Nostocales</taxon>
        <taxon>Tolypothrichaceae</taxon>
        <taxon>Tolypothrix</taxon>
    </lineage>
</organism>
<keyword evidence="2" id="KW-1185">Reference proteome</keyword>
<sequence>MEMMTTISSENQLNSSCSSACIWELLYAEQARQLRGKIAVDEQLQNLIHEVCRHADLSAERQKALNRLLVQLQQLPGIYKSVHQDYPQALNDTWQWVGRSICDFQPRRSSVQQSLVSWINGYLKWRIVDLYAKDNQYVTSLDKPIRNDDGDQIALLDFLPDPQFTSLSLDLLDIKILQLQEGERQDLGQKIKAQIIQDTQGTLCASHPRKHPECHCQLLAKRLLLQEPPEKISDIAREFDINNQTLYSHWKQKCLPLLAELGRNCGYKP</sequence>
<dbReference type="EMBL" id="JHEG04000001">
    <property type="protein sequence ID" value="KAF3885001.1"/>
    <property type="molecule type" value="Genomic_DNA"/>
</dbReference>
<accession>A0A8S9SXB4</accession>
<reference evidence="1" key="2">
    <citation type="submission" date="2019-11" db="EMBL/GenBank/DDBJ databases">
        <title>Improved Assembly of Tolypothrix boutellei genome.</title>
        <authorList>
            <person name="Sarangi A.N."/>
            <person name="Mukherjee M."/>
            <person name="Ghosh S."/>
            <person name="Singh D."/>
            <person name="Das A."/>
            <person name="Kant S."/>
            <person name="Prusty A."/>
            <person name="Tripathy S."/>
        </authorList>
    </citation>
    <scope>NUCLEOTIDE SEQUENCE</scope>
    <source>
        <strain evidence="1">VB521301</strain>
    </source>
</reference>
<dbReference type="OrthoDB" id="458886at2"/>
<protein>
    <recommendedName>
        <fullName evidence="3">Resolvase HTH domain-containing protein</fullName>
    </recommendedName>
</protein>
<dbReference type="AlphaFoldDB" id="A0A8S9SXB4"/>
<evidence type="ECO:0000313" key="2">
    <source>
        <dbReference type="Proteomes" id="UP000029738"/>
    </source>
</evidence>
<evidence type="ECO:0000313" key="1">
    <source>
        <dbReference type="EMBL" id="KAF3885001.1"/>
    </source>
</evidence>
<reference evidence="1" key="1">
    <citation type="journal article" date="2015" name="Genome Announc.">
        <title>Draft Genome Sequence of Tolypothrix boutellei Strain VB521301.</title>
        <authorList>
            <person name="Chandrababunaidu M.M."/>
            <person name="Singh D."/>
            <person name="Sen D."/>
            <person name="Bhan S."/>
            <person name="Das S."/>
            <person name="Gupta A."/>
            <person name="Adhikary S.P."/>
            <person name="Tripathy S."/>
        </authorList>
    </citation>
    <scope>NUCLEOTIDE SEQUENCE</scope>
    <source>
        <strain evidence="1">VB521301</strain>
    </source>
</reference>
<name>A0A8S9SXB4_9CYAN</name>
<gene>
    <name evidence="1" type="ORF">DA73_0400005650</name>
</gene>
<dbReference type="Proteomes" id="UP000029738">
    <property type="component" value="Unassembled WGS sequence"/>
</dbReference>
<evidence type="ECO:0008006" key="3">
    <source>
        <dbReference type="Google" id="ProtNLM"/>
    </source>
</evidence>